<feature type="domain" description="DUF1618" evidence="2">
    <location>
        <begin position="269"/>
        <end position="422"/>
    </location>
</feature>
<reference evidence="3 4" key="2">
    <citation type="submission" date="2024-10" db="EMBL/GenBank/DDBJ databases">
        <authorList>
            <person name="Ryan C."/>
        </authorList>
    </citation>
    <scope>NUCLEOTIDE SEQUENCE [LARGE SCALE GENOMIC DNA]</scope>
</reference>
<evidence type="ECO:0000259" key="2">
    <source>
        <dbReference type="Pfam" id="PF07762"/>
    </source>
</evidence>
<dbReference type="Proteomes" id="UP001497457">
    <property type="component" value="Chromosome 8b"/>
</dbReference>
<name>A0ABC9G462_9POAL</name>
<dbReference type="PANTHER" id="PTHR33074:SF49">
    <property type="entry name" value="OS07G0258000 PROTEIN"/>
    <property type="match status" value="1"/>
</dbReference>
<proteinExistence type="predicted"/>
<feature type="region of interest" description="Disordered" evidence="1">
    <location>
        <begin position="1"/>
        <end position="31"/>
    </location>
</feature>
<organism evidence="3 4">
    <name type="scientific">Urochloa decumbens</name>
    <dbReference type="NCBI Taxonomy" id="240449"/>
    <lineage>
        <taxon>Eukaryota</taxon>
        <taxon>Viridiplantae</taxon>
        <taxon>Streptophyta</taxon>
        <taxon>Embryophyta</taxon>
        <taxon>Tracheophyta</taxon>
        <taxon>Spermatophyta</taxon>
        <taxon>Magnoliopsida</taxon>
        <taxon>Liliopsida</taxon>
        <taxon>Poales</taxon>
        <taxon>Poaceae</taxon>
        <taxon>PACMAD clade</taxon>
        <taxon>Panicoideae</taxon>
        <taxon>Panicodae</taxon>
        <taxon>Paniceae</taxon>
        <taxon>Melinidinae</taxon>
        <taxon>Urochloa</taxon>
    </lineage>
</organism>
<dbReference type="InterPro" id="IPR011676">
    <property type="entry name" value="DUF1618"/>
</dbReference>
<evidence type="ECO:0000256" key="1">
    <source>
        <dbReference type="SAM" id="MobiDB-lite"/>
    </source>
</evidence>
<keyword evidence="4" id="KW-1185">Reference proteome</keyword>
<evidence type="ECO:0000313" key="3">
    <source>
        <dbReference type="EMBL" id="CAL5086951.1"/>
    </source>
</evidence>
<reference evidence="4" key="1">
    <citation type="submission" date="2024-06" db="EMBL/GenBank/DDBJ databases">
        <authorList>
            <person name="Ryan C."/>
        </authorList>
    </citation>
    <scope>NUCLEOTIDE SEQUENCE [LARGE SCALE GENOMIC DNA]</scope>
</reference>
<evidence type="ECO:0000313" key="4">
    <source>
        <dbReference type="Proteomes" id="UP001497457"/>
    </source>
</evidence>
<dbReference type="EMBL" id="OZ075118">
    <property type="protein sequence ID" value="CAL5086951.1"/>
    <property type="molecule type" value="Genomic_DNA"/>
</dbReference>
<dbReference type="AlphaFoldDB" id="A0ABC9G462"/>
<feature type="compositionally biased region" description="Low complexity" evidence="1">
    <location>
        <begin position="1"/>
        <end position="15"/>
    </location>
</feature>
<gene>
    <name evidence="3" type="ORF">URODEC1_LOCUS111904</name>
</gene>
<accession>A0ABC9G462</accession>
<protein>
    <recommendedName>
        <fullName evidence="2">DUF1618 domain-containing protein</fullName>
    </recommendedName>
</protein>
<dbReference type="PANTHER" id="PTHR33074">
    <property type="entry name" value="EXPRESSED PROTEIN-RELATED"/>
    <property type="match status" value="1"/>
</dbReference>
<dbReference type="Pfam" id="PF07762">
    <property type="entry name" value="DUF1618"/>
    <property type="match status" value="1"/>
</dbReference>
<sequence>MTGQAEAAGAAVAEATRVKRKRKGRGGSGVGELGAAATWRLEPSTLDPPALSADDAAASEERLPLVLLELKAYVAKRDNATTAFSTTWDGQRIQVTFCPRRPPRVSYVCVHSPDAAEFHIEPEIVAVEDRLVVLRITVGPQEDVLKNLDYYVYQADDGSGAPSLTHLPRPPSPYFFNADDMGILRYRTDDQSGVDNAAAYVVAGLHKEPCGQPSGQFNLCLYDSKRGSWKLHTASLNQQDLTQHGGRKFHHKNYKVMAIGGDAGTMAFVDLWRGILFCDVLKAEAEAEAEATIPLRYVALPEPLQRGKKLRGDAHLYRDIAVIGNRLKYVELQLHWKASVLYRDTYFRDGWMAATWSRPASSSSGDDCWCENSRIMDSRDVKVDNNPHFELLPKVQNDEGMTLPPFKRLDVCQPVLGLDDDDADIIYFTTKSDRMDADAWVVAVDMRNKELLGVAAFDAERYVGINFAYVHARISKYLKSDPTSGNCVIAYKR</sequence>